<evidence type="ECO:0000256" key="8">
    <source>
        <dbReference type="ARBA" id="ARBA00060041"/>
    </source>
</evidence>
<dbReference type="PRINTS" id="PR01806">
    <property type="entry name" value="VIRFACTRMVIN"/>
</dbReference>
<comment type="subcellular location">
    <subcellularLocation>
        <location evidence="10">Cell inner membrane</location>
        <topology evidence="10">Multi-pass membrane protein</topology>
    </subcellularLocation>
    <subcellularLocation>
        <location evidence="1">Cell membrane</location>
        <topology evidence="1">Multi-pass membrane protein</topology>
    </subcellularLocation>
</comment>
<dbReference type="PANTHER" id="PTHR47019:SF1">
    <property type="entry name" value="LIPID II FLIPPASE MURJ"/>
    <property type="match status" value="1"/>
</dbReference>
<dbReference type="GO" id="GO:0034204">
    <property type="term" value="P:lipid translocation"/>
    <property type="evidence" value="ECO:0007669"/>
    <property type="project" value="TreeGrafter"/>
</dbReference>
<evidence type="ECO:0000256" key="1">
    <source>
        <dbReference type="ARBA" id="ARBA00004651"/>
    </source>
</evidence>
<dbReference type="GO" id="GO:0005886">
    <property type="term" value="C:plasma membrane"/>
    <property type="evidence" value="ECO:0007669"/>
    <property type="project" value="UniProtKB-SubCell"/>
</dbReference>
<keyword evidence="4 10" id="KW-0133">Cell shape</keyword>
<keyword evidence="3 10" id="KW-0812">Transmembrane</keyword>
<comment type="pathway">
    <text evidence="10">Cell wall biogenesis; peptidoglycan biosynthesis.</text>
</comment>
<evidence type="ECO:0000256" key="3">
    <source>
        <dbReference type="ARBA" id="ARBA00022692"/>
    </source>
</evidence>
<feature type="transmembrane region" description="Helical" evidence="10">
    <location>
        <begin position="241"/>
        <end position="261"/>
    </location>
</feature>
<feature type="transmembrane region" description="Helical" evidence="10">
    <location>
        <begin position="99"/>
        <end position="130"/>
    </location>
</feature>
<keyword evidence="6 10" id="KW-1133">Transmembrane helix</keyword>
<feature type="transmembrane region" description="Helical" evidence="10">
    <location>
        <begin position="200"/>
        <end position="221"/>
    </location>
</feature>
<proteinExistence type="inferred from homology"/>
<evidence type="ECO:0000313" key="13">
    <source>
        <dbReference type="Proteomes" id="UP000282106"/>
    </source>
</evidence>
<comment type="function">
    <text evidence="8 10 11">Involved in peptidoglycan biosynthesis. Transports lipid-linked peptidoglycan precursors from the inner to the outer leaflet of the cytoplasmic membrane.</text>
</comment>
<dbReference type="InterPro" id="IPR051050">
    <property type="entry name" value="Lipid_II_flippase_MurJ/MviN"/>
</dbReference>
<feature type="transmembrane region" description="Helical" evidence="10">
    <location>
        <begin position="42"/>
        <end position="61"/>
    </location>
</feature>
<evidence type="ECO:0000256" key="9">
    <source>
        <dbReference type="ARBA" id="ARBA00061532"/>
    </source>
</evidence>
<evidence type="ECO:0000256" key="5">
    <source>
        <dbReference type="ARBA" id="ARBA00022984"/>
    </source>
</evidence>
<dbReference type="NCBIfam" id="TIGR01695">
    <property type="entry name" value="murJ_mviN"/>
    <property type="match status" value="1"/>
</dbReference>
<keyword evidence="5 10" id="KW-0573">Peptidoglycan synthesis</keyword>
<dbReference type="GO" id="GO:0015648">
    <property type="term" value="F:lipid-linked peptidoglycan transporter activity"/>
    <property type="evidence" value="ECO:0007669"/>
    <property type="project" value="UniProtKB-UniRule"/>
</dbReference>
<gene>
    <name evidence="10 12" type="primary">murJ</name>
    <name evidence="12" type="ORF">ED208_09900</name>
</gene>
<sequence>MSELETPGPGPVAKSAASLGRSTSIVGAMTLLSRVLGFVREIMLATAFGAGAAMDAFLVALQIPNFGRRMFAEGAFSQAFVPVFTETKTTQNHAAARDLVAVVGGTLGGVLSLITLIGCLAAPVLVWLFASGFAAEPVKQALAGELLRWTFPYLMFISLTSMAGGVLNAYGRFAVPAFTPVILNLCLIGSAFVDGGSVQVLAYAVFLAGVLQFAFQLPSLWKLRLLPRPRWGWRDGRVRHIVELMVPVLIGSSIAQVSLLINSNLSTHFGDGSVSWLYYANRLMEFPLGIFSIAVGTAILPTLSAQHAVAQGRQFSSTLDWGLRTILIIGLPAAAGMLLLAGPLVASIYGHGRFGAEDVRMTTYALWAYGAGFMGFSLIKVLVPGFYARQETRLPVRFAIIALIVGMAFSLGVFLLDNVRPLPAAHVGLAISTTLTAWVNAGLLYRRLRRDGIYTPGAGWLGFALRIAAATAAMAAVVWYFAGPIELWLSLDAAHRGLRLLLVIVAAMLAYFGVLIALGLRPRDLRPRRG</sequence>
<evidence type="ECO:0000313" key="12">
    <source>
        <dbReference type="EMBL" id="ROH89445.1"/>
    </source>
</evidence>
<keyword evidence="7 10" id="KW-0472">Membrane</keyword>
<dbReference type="UniPathway" id="UPA00219"/>
<organism evidence="12 13">
    <name type="scientific">Stagnimonas aquatica</name>
    <dbReference type="NCBI Taxonomy" id="2689987"/>
    <lineage>
        <taxon>Bacteria</taxon>
        <taxon>Pseudomonadati</taxon>
        <taxon>Pseudomonadota</taxon>
        <taxon>Gammaproteobacteria</taxon>
        <taxon>Nevskiales</taxon>
        <taxon>Nevskiaceae</taxon>
        <taxon>Stagnimonas</taxon>
    </lineage>
</organism>
<protein>
    <recommendedName>
        <fullName evidence="10">Probable lipid II flippase MurJ</fullName>
    </recommendedName>
</protein>
<evidence type="ECO:0000256" key="7">
    <source>
        <dbReference type="ARBA" id="ARBA00023136"/>
    </source>
</evidence>
<comment type="caution">
    <text evidence="12">The sequence shown here is derived from an EMBL/GenBank/DDBJ whole genome shotgun (WGS) entry which is preliminary data.</text>
</comment>
<evidence type="ECO:0000256" key="10">
    <source>
        <dbReference type="HAMAP-Rule" id="MF_02078"/>
    </source>
</evidence>
<keyword evidence="10 11" id="KW-0813">Transport</keyword>
<keyword evidence="2 10" id="KW-1003">Cell membrane</keyword>
<dbReference type="GO" id="GO:0071555">
    <property type="term" value="P:cell wall organization"/>
    <property type="evidence" value="ECO:0007669"/>
    <property type="project" value="UniProtKB-UniRule"/>
</dbReference>
<dbReference type="HAMAP" id="MF_02078">
    <property type="entry name" value="MurJ_MviN"/>
    <property type="match status" value="1"/>
</dbReference>
<dbReference type="EMBL" id="RJVO01000004">
    <property type="protein sequence ID" value="ROH89445.1"/>
    <property type="molecule type" value="Genomic_DNA"/>
</dbReference>
<comment type="similarity">
    <text evidence="9 10 11">Belongs to the MurJ/MviN family.</text>
</comment>
<dbReference type="PIRSF" id="PIRSF002869">
    <property type="entry name" value="MviN"/>
    <property type="match status" value="1"/>
</dbReference>
<feature type="transmembrane region" description="Helical" evidence="10">
    <location>
        <begin position="326"/>
        <end position="346"/>
    </location>
</feature>
<feature type="transmembrane region" description="Helical" evidence="10">
    <location>
        <begin position="394"/>
        <end position="416"/>
    </location>
</feature>
<feature type="transmembrane region" description="Helical" evidence="10">
    <location>
        <begin position="500"/>
        <end position="520"/>
    </location>
</feature>
<dbReference type="PANTHER" id="PTHR47019">
    <property type="entry name" value="LIPID II FLIPPASE MURJ"/>
    <property type="match status" value="1"/>
</dbReference>
<evidence type="ECO:0000256" key="4">
    <source>
        <dbReference type="ARBA" id="ARBA00022960"/>
    </source>
</evidence>
<feature type="transmembrane region" description="Helical" evidence="10">
    <location>
        <begin position="422"/>
        <end position="445"/>
    </location>
</feature>
<name>A0A3N0V9Q7_9GAMM</name>
<dbReference type="RefSeq" id="WP_123211742.1">
    <property type="nucleotide sequence ID" value="NZ_RJVO01000004.1"/>
</dbReference>
<reference evidence="12 13" key="1">
    <citation type="submission" date="2018-10" db="EMBL/GenBank/DDBJ databases">
        <authorList>
            <person name="Chen W.-M."/>
        </authorList>
    </citation>
    <scope>NUCLEOTIDE SEQUENCE [LARGE SCALE GENOMIC DNA]</scope>
    <source>
        <strain evidence="12 13">THS-13</strain>
    </source>
</reference>
<dbReference type="FunCoup" id="A0A3N0V9Q7">
    <property type="interactions" value="357"/>
</dbReference>
<dbReference type="Pfam" id="PF03023">
    <property type="entry name" value="MurJ"/>
    <property type="match status" value="1"/>
</dbReference>
<evidence type="ECO:0000256" key="6">
    <source>
        <dbReference type="ARBA" id="ARBA00022989"/>
    </source>
</evidence>
<feature type="transmembrane region" description="Helical" evidence="10">
    <location>
        <begin position="286"/>
        <end position="305"/>
    </location>
</feature>
<keyword evidence="10" id="KW-0997">Cell inner membrane</keyword>
<evidence type="ECO:0000256" key="11">
    <source>
        <dbReference type="PIRNR" id="PIRNR002869"/>
    </source>
</evidence>
<dbReference type="AlphaFoldDB" id="A0A3N0V9Q7"/>
<feature type="transmembrane region" description="Helical" evidence="10">
    <location>
        <begin position="177"/>
        <end position="194"/>
    </location>
</feature>
<feature type="transmembrane region" description="Helical" evidence="10">
    <location>
        <begin position="366"/>
        <end position="387"/>
    </location>
</feature>
<dbReference type="Proteomes" id="UP000282106">
    <property type="component" value="Unassembled WGS sequence"/>
</dbReference>
<keyword evidence="13" id="KW-1185">Reference proteome</keyword>
<dbReference type="InterPro" id="IPR004268">
    <property type="entry name" value="MurJ"/>
</dbReference>
<keyword evidence="10 11" id="KW-0961">Cell wall biogenesis/degradation</keyword>
<dbReference type="GO" id="GO:0009252">
    <property type="term" value="P:peptidoglycan biosynthetic process"/>
    <property type="evidence" value="ECO:0007669"/>
    <property type="project" value="UniProtKB-UniRule"/>
</dbReference>
<evidence type="ECO:0000256" key="2">
    <source>
        <dbReference type="ARBA" id="ARBA00022475"/>
    </source>
</evidence>
<dbReference type="InParanoid" id="A0A3N0V9Q7"/>
<feature type="transmembrane region" description="Helical" evidence="10">
    <location>
        <begin position="457"/>
        <end position="480"/>
    </location>
</feature>
<accession>A0A3N0V9Q7</accession>
<dbReference type="GO" id="GO:0008360">
    <property type="term" value="P:regulation of cell shape"/>
    <property type="evidence" value="ECO:0007669"/>
    <property type="project" value="UniProtKB-UniRule"/>
</dbReference>
<feature type="transmembrane region" description="Helical" evidence="10">
    <location>
        <begin position="150"/>
        <end position="170"/>
    </location>
</feature>
<dbReference type="CDD" id="cd13123">
    <property type="entry name" value="MATE_MurJ_like"/>
    <property type="match status" value="1"/>
</dbReference>